<sequence length="324" mass="38022">MCKCIVRRNIKMNLFICRTIFQVYYAGILIKNKNIKDVMLAYLSEGLSDREKNVLSCCGINRIVVIEGSNPYKRLLKQIWFLNYLKRITKKQSVSLYFSSIDDPFIQAIISKNKFGDVYTFDDGTANYIQNSFFYVETKRNIFVRIKYYLIGNRIKSLCEVKKLIKIHYSTNHLKNIIDNVEYIPLYGKSNHSDLSVESKKHEVVNLYLCPNFDEIYIDAEKVKRKFISTLTKHDIIIPHPRDKCMWDAEANYKIRNDTMAEIVIDEYLSKGCLINLFGIANSTQYHYLQNNKVVNHVIDIGEIKPKFKEVIPKQIDCFKKLTK</sequence>
<name>A0A0A6ZES2_ECOLX</name>
<dbReference type="EMBL" id="AB812055">
    <property type="protein sequence ID" value="BAQ01640.1"/>
    <property type="molecule type" value="Genomic_DNA"/>
</dbReference>
<accession>A0A0A6ZES2</accession>
<organism evidence="2">
    <name type="scientific">Escherichia coli</name>
    <dbReference type="NCBI Taxonomy" id="562"/>
    <lineage>
        <taxon>Bacteria</taxon>
        <taxon>Pseudomonadati</taxon>
        <taxon>Pseudomonadota</taxon>
        <taxon>Gammaproteobacteria</taxon>
        <taxon>Enterobacterales</taxon>
        <taxon>Enterobacteriaceae</taxon>
        <taxon>Escherichia</taxon>
    </lineage>
</organism>
<evidence type="ECO:0000256" key="1">
    <source>
        <dbReference type="SAM" id="Phobius"/>
    </source>
</evidence>
<reference evidence="2" key="2">
    <citation type="submission" date="2017-01" db="EMBL/GenBank/DDBJ databases">
        <title>E. coli O antigen sequences.</title>
        <authorList>
            <person name="Liu Y."/>
            <person name="Fratamico P."/>
            <person name="Yan X."/>
            <person name="Ream A."/>
            <person name="DebRoy C."/>
            <person name="Wang W."/>
            <person name="Losada L."/>
            <person name="Sanka R."/>
            <person name="Brinkac L."/>
            <person name="Radune D."/>
            <person name="Meng J."/>
            <person name="Toro M."/>
            <person name="Li R."/>
        </authorList>
    </citation>
    <scope>NUCLEOTIDE SEQUENCE</scope>
    <source>
        <strain evidence="2">O131</strain>
    </source>
</reference>
<dbReference type="EMBL" id="JX501336">
    <property type="protein sequence ID" value="AGN91828.1"/>
    <property type="molecule type" value="Genomic_DNA"/>
</dbReference>
<dbReference type="Pfam" id="PF07922">
    <property type="entry name" value="Glyco_transf_52"/>
    <property type="match status" value="1"/>
</dbReference>
<evidence type="ECO:0000313" key="2">
    <source>
        <dbReference type="EMBL" id="AGN91828.1"/>
    </source>
</evidence>
<reference evidence="3" key="1">
    <citation type="journal article" date="2014" name="DNA Res.">
        <title>A complete view of the genetic diversity of the Escherichia coli O-antigen biosynthesis gene cluster.</title>
        <authorList>
            <person name="Iguchi A."/>
            <person name="Iyoda S."/>
            <person name="Kikuchi T."/>
            <person name="Ogura Y."/>
            <person name="Katsura K."/>
            <person name="Ohnishi M."/>
            <person name="Hayashi T."/>
            <person name="Thomson N.R."/>
        </authorList>
    </citation>
    <scope>NUCLEOTIDE SEQUENCE</scope>
    <source>
        <strain evidence="3">S239</strain>
    </source>
</reference>
<dbReference type="GO" id="GO:0016740">
    <property type="term" value="F:transferase activity"/>
    <property type="evidence" value="ECO:0007669"/>
    <property type="project" value="UniProtKB-KW"/>
</dbReference>
<evidence type="ECO:0000313" key="3">
    <source>
        <dbReference type="EMBL" id="BAQ01640.1"/>
    </source>
</evidence>
<proteinExistence type="predicted"/>
<gene>
    <name evidence="2" type="primary">lst</name>
</gene>
<keyword evidence="1" id="KW-0812">Transmembrane</keyword>
<keyword evidence="1" id="KW-1133">Transmembrane helix</keyword>
<dbReference type="AlphaFoldDB" id="A0A0A6ZES2"/>
<feature type="transmembrane region" description="Helical" evidence="1">
    <location>
        <begin position="12"/>
        <end position="30"/>
    </location>
</feature>
<dbReference type="InterPro" id="IPR012477">
    <property type="entry name" value="Glyco_transf_52"/>
</dbReference>
<keyword evidence="1" id="KW-0472">Membrane</keyword>
<keyword evidence="2" id="KW-0808">Transferase</keyword>
<protein>
    <submittedName>
        <fullName evidence="3">Putative glycosyltransferase</fullName>
    </submittedName>
    <submittedName>
        <fullName evidence="2">UDP-glucose:glucosyl LPS a1,2-glucosyltransferase</fullName>
    </submittedName>
</protein>